<accession>A0ABX3RIC4</accession>
<keyword evidence="2" id="KW-1185">Reference proteome</keyword>
<dbReference type="NCBIfam" id="NF033942">
    <property type="entry name" value="GjpA"/>
    <property type="match status" value="1"/>
</dbReference>
<evidence type="ECO:0000313" key="2">
    <source>
        <dbReference type="Proteomes" id="UP000192693"/>
    </source>
</evidence>
<gene>
    <name evidence="1" type="ORF">BST10_20115</name>
</gene>
<protein>
    <recommendedName>
        <fullName evidence="3">PE-PGRS family protein</fullName>
    </recommendedName>
</protein>
<dbReference type="InterPro" id="IPR049934">
    <property type="entry name" value="GjpA-like"/>
</dbReference>
<sequence>MNPALRPFVTAGVALVGAGMITVTPVATPLLEASVVHDVALTADIDFTGAWTDAFNTAEANFADLQTAMQDANTALSEALSNADLSELNFQELGAALTFLDGDQKTFLNPLTEWTLNGAGPDGDATVDATHALLYAILTNQGGAVAPDLFPTIPEPVPDIINFLSSPLAGVLIGALGPSIAPWVALFNSVEAISAALTGDTPDTDAALQELVNIPANMFNGLLNGATLNLDALIPALTEGDLLPLPEGAEISSLSFAFGGLLTPGLVGADPGDITYFGDAVPGGGSIFNSLGLGLSITDPLPLDLPVLPHGVGLGGAIAGLEQAIAEFLSGNLVFDPPDDVIPDPALATDGLAGLLADLFGGGL</sequence>
<name>A0ABX3RIC4_MYCAL</name>
<dbReference type="EMBL" id="MVHC01000037">
    <property type="protein sequence ID" value="OQZ93619.1"/>
    <property type="molecule type" value="Genomic_DNA"/>
</dbReference>
<reference evidence="1 2" key="1">
    <citation type="submission" date="2016-12" db="EMBL/GenBank/DDBJ databases">
        <title>The new phylogeny of genus Mycobacterium.</title>
        <authorList>
            <person name="Tortoli E."/>
            <person name="Trovato A."/>
            <person name="Cirillo D.M."/>
        </authorList>
    </citation>
    <scope>NUCLEOTIDE SEQUENCE [LARGE SCALE GENOMIC DNA]</scope>
    <source>
        <strain evidence="1 2">DSM 45454</strain>
    </source>
</reference>
<evidence type="ECO:0000313" key="1">
    <source>
        <dbReference type="EMBL" id="OQZ93619.1"/>
    </source>
</evidence>
<dbReference type="RefSeq" id="WP_163762360.1">
    <property type="nucleotide sequence ID" value="NZ_JACKSG010000134.1"/>
</dbReference>
<proteinExistence type="predicted"/>
<dbReference type="Proteomes" id="UP000192693">
    <property type="component" value="Unassembled WGS sequence"/>
</dbReference>
<evidence type="ECO:0008006" key="3">
    <source>
        <dbReference type="Google" id="ProtNLM"/>
    </source>
</evidence>
<organism evidence="1 2">
    <name type="scientific">Mycolicibacter algericus DSM 45454</name>
    <dbReference type="NCBI Taxonomy" id="723879"/>
    <lineage>
        <taxon>Bacteria</taxon>
        <taxon>Bacillati</taxon>
        <taxon>Actinomycetota</taxon>
        <taxon>Actinomycetes</taxon>
        <taxon>Mycobacteriales</taxon>
        <taxon>Mycobacteriaceae</taxon>
        <taxon>Mycolicibacter</taxon>
    </lineage>
</organism>
<comment type="caution">
    <text evidence="1">The sequence shown here is derived from an EMBL/GenBank/DDBJ whole genome shotgun (WGS) entry which is preliminary data.</text>
</comment>